<dbReference type="InterPro" id="IPR027417">
    <property type="entry name" value="P-loop_NTPase"/>
</dbReference>
<dbReference type="SMART" id="SM00382">
    <property type="entry name" value="AAA"/>
    <property type="match status" value="1"/>
</dbReference>
<reference evidence="11 12" key="1">
    <citation type="journal article" date="2019" name="ISME J.">
        <title>Genome analyses of uncultured TG2/ZB3 bacteria in 'Margulisbacteria' specifically attached to ectosymbiotic spirochetes of protists in the termite gut.</title>
        <authorList>
            <person name="Utami Y.D."/>
            <person name="Kuwahara H."/>
            <person name="Igai K."/>
            <person name="Murakami T."/>
            <person name="Sugaya K."/>
            <person name="Morikawa T."/>
            <person name="Nagura Y."/>
            <person name="Yuki M."/>
            <person name="Deevong P."/>
            <person name="Inoue T."/>
            <person name="Kihara K."/>
            <person name="Lo N."/>
            <person name="Yamada A."/>
            <person name="Ohkuma M."/>
            <person name="Hongoh Y."/>
        </authorList>
    </citation>
    <scope>NUCLEOTIDE SEQUENCE [LARGE SCALE GENOMIC DNA]</scope>
    <source>
        <strain evidence="11">NkOx7-01</strain>
    </source>
</reference>
<dbReference type="PANTHER" id="PTHR24221">
    <property type="entry name" value="ATP-BINDING CASSETTE SUB-FAMILY B"/>
    <property type="match status" value="1"/>
</dbReference>
<keyword evidence="3 8" id="KW-0812">Transmembrane</keyword>
<feature type="domain" description="ABC transmembrane type-1" evidence="10">
    <location>
        <begin position="32"/>
        <end position="305"/>
    </location>
</feature>
<dbReference type="GO" id="GO:0005886">
    <property type="term" value="C:plasma membrane"/>
    <property type="evidence" value="ECO:0007669"/>
    <property type="project" value="UniProtKB-SubCell"/>
</dbReference>
<dbReference type="PROSITE" id="PS50929">
    <property type="entry name" value="ABC_TM1F"/>
    <property type="match status" value="1"/>
</dbReference>
<accession>A0A388TCI1</accession>
<dbReference type="InterPro" id="IPR017871">
    <property type="entry name" value="ABC_transporter-like_CS"/>
</dbReference>
<feature type="transmembrane region" description="Helical" evidence="8">
    <location>
        <begin position="244"/>
        <end position="271"/>
    </location>
</feature>
<feature type="transmembrane region" description="Helical" evidence="8">
    <location>
        <begin position="143"/>
        <end position="160"/>
    </location>
</feature>
<feature type="transmembrane region" description="Helical" evidence="8">
    <location>
        <begin position="59"/>
        <end position="78"/>
    </location>
</feature>
<dbReference type="AlphaFoldDB" id="A0A388TCI1"/>
<protein>
    <submittedName>
        <fullName evidence="11">Multidrug transport system ATPase and permease components IrtB</fullName>
    </submittedName>
</protein>
<dbReference type="InterPro" id="IPR036640">
    <property type="entry name" value="ABC1_TM_sf"/>
</dbReference>
<name>A0A388TCI1_TERA1</name>
<dbReference type="Pfam" id="PF00005">
    <property type="entry name" value="ABC_tran"/>
    <property type="match status" value="1"/>
</dbReference>
<keyword evidence="7 8" id="KW-0472">Membrane</keyword>
<keyword evidence="6 8" id="KW-1133">Transmembrane helix</keyword>
<dbReference type="SUPFAM" id="SSF52540">
    <property type="entry name" value="P-loop containing nucleoside triphosphate hydrolases"/>
    <property type="match status" value="1"/>
</dbReference>
<dbReference type="GO" id="GO:0034040">
    <property type="term" value="F:ATPase-coupled lipid transmembrane transporter activity"/>
    <property type="evidence" value="ECO:0007669"/>
    <property type="project" value="TreeGrafter"/>
</dbReference>
<dbReference type="PANTHER" id="PTHR24221:SF397">
    <property type="entry name" value="ABC TRANSPORTER, ATP-BINDING TRANSMEMBRANE PROTEIN"/>
    <property type="match status" value="1"/>
</dbReference>
<evidence type="ECO:0000256" key="1">
    <source>
        <dbReference type="ARBA" id="ARBA00004651"/>
    </source>
</evidence>
<evidence type="ECO:0000256" key="5">
    <source>
        <dbReference type="ARBA" id="ARBA00022840"/>
    </source>
</evidence>
<evidence type="ECO:0000259" key="9">
    <source>
        <dbReference type="PROSITE" id="PS50893"/>
    </source>
</evidence>
<comment type="subcellular location">
    <subcellularLocation>
        <location evidence="1">Cell membrane</location>
        <topology evidence="1">Multi-pass membrane protein</topology>
    </subcellularLocation>
</comment>
<dbReference type="GO" id="GO:0140359">
    <property type="term" value="F:ABC-type transporter activity"/>
    <property type="evidence" value="ECO:0007669"/>
    <property type="project" value="InterPro"/>
</dbReference>
<dbReference type="FunFam" id="3.40.50.300:FF:000287">
    <property type="entry name" value="Multidrug ABC transporter ATP-binding protein"/>
    <property type="match status" value="1"/>
</dbReference>
<dbReference type="EMBL" id="BGZN01000053">
    <property type="protein sequence ID" value="GBR74542.1"/>
    <property type="molecule type" value="Genomic_DNA"/>
</dbReference>
<keyword evidence="5" id="KW-0067">ATP-binding</keyword>
<dbReference type="Proteomes" id="UP000269352">
    <property type="component" value="Unassembled WGS sequence"/>
</dbReference>
<dbReference type="InterPro" id="IPR011527">
    <property type="entry name" value="ABC1_TM_dom"/>
</dbReference>
<dbReference type="Gene3D" id="3.40.50.300">
    <property type="entry name" value="P-loop containing nucleotide triphosphate hydrolases"/>
    <property type="match status" value="1"/>
</dbReference>
<dbReference type="GO" id="GO:0016887">
    <property type="term" value="F:ATP hydrolysis activity"/>
    <property type="evidence" value="ECO:0007669"/>
    <property type="project" value="InterPro"/>
</dbReference>
<evidence type="ECO:0000313" key="12">
    <source>
        <dbReference type="Proteomes" id="UP000269352"/>
    </source>
</evidence>
<dbReference type="Pfam" id="PF00664">
    <property type="entry name" value="ABC_membrane"/>
    <property type="match status" value="1"/>
</dbReference>
<feature type="transmembrane region" description="Helical" evidence="8">
    <location>
        <begin position="291"/>
        <end position="310"/>
    </location>
</feature>
<evidence type="ECO:0000256" key="3">
    <source>
        <dbReference type="ARBA" id="ARBA00022692"/>
    </source>
</evidence>
<dbReference type="GO" id="GO:0005524">
    <property type="term" value="F:ATP binding"/>
    <property type="evidence" value="ECO:0007669"/>
    <property type="project" value="UniProtKB-KW"/>
</dbReference>
<dbReference type="SUPFAM" id="SSF90123">
    <property type="entry name" value="ABC transporter transmembrane region"/>
    <property type="match status" value="1"/>
</dbReference>
<gene>
    <name evidence="11" type="primary">irtB</name>
    <name evidence="11" type="ORF">NO1_1699</name>
</gene>
<dbReference type="InterPro" id="IPR039421">
    <property type="entry name" value="Type_1_exporter"/>
</dbReference>
<evidence type="ECO:0000256" key="7">
    <source>
        <dbReference type="ARBA" id="ARBA00023136"/>
    </source>
</evidence>
<dbReference type="PROSITE" id="PS50893">
    <property type="entry name" value="ABC_TRANSPORTER_2"/>
    <property type="match status" value="1"/>
</dbReference>
<comment type="caution">
    <text evidence="11">The sequence shown here is derived from an EMBL/GenBank/DDBJ whole genome shotgun (WGS) entry which is preliminary data.</text>
</comment>
<keyword evidence="12" id="KW-1185">Reference proteome</keyword>
<feature type="domain" description="ABC transporter" evidence="9">
    <location>
        <begin position="337"/>
        <end position="570"/>
    </location>
</feature>
<evidence type="ECO:0000256" key="2">
    <source>
        <dbReference type="ARBA" id="ARBA00022448"/>
    </source>
</evidence>
<evidence type="ECO:0000256" key="8">
    <source>
        <dbReference type="SAM" id="Phobius"/>
    </source>
</evidence>
<dbReference type="InterPro" id="IPR003439">
    <property type="entry name" value="ABC_transporter-like_ATP-bd"/>
</dbReference>
<dbReference type="InterPro" id="IPR003593">
    <property type="entry name" value="AAA+_ATPase"/>
</dbReference>
<feature type="transmembrane region" description="Helical" evidence="8">
    <location>
        <begin position="21"/>
        <end position="47"/>
    </location>
</feature>
<evidence type="ECO:0000256" key="4">
    <source>
        <dbReference type="ARBA" id="ARBA00022741"/>
    </source>
</evidence>
<keyword evidence="2" id="KW-0813">Transport</keyword>
<sequence>MFKFQELLGLSDAGYRDFRRGVRACVLTNLLLLLSFVVIIQTIIVLLEPLLNGAPLNIPKLWLLFGAGIAAVILYFFAYQNEYRKTYTVSYSESEKIRLEVAEHIRRLPLSFFNNKDLSELTTNIMADCTTIEHVMSHVTPGLCADIIAAALACSALAFYDWRMALALFAALPLALGLILGGRQIQARFGERHVQAKLNVSDQVQEYLDGIKVVKAFGLSGEKSRALETALRSMMFEAIKFEGITGTAITLAMMILQVGLGLVTLVGVLLLTGGSLDVIKLLTFIIISARIYSPLIIVFTLLPELFYFLISTRRMQALRREPLLGGAENIVLPDYNIELRNVSFAYHNQDVLKNINLQIPQNGVTALVGPSGSGKTTVSRLIARFWDVRSGEILIGGQNIRNIDPERLLHYTSFVFQDVVLFNDTALNNIRIGRQDASDAQVRAAAKMARCDEFIRALPQGYATIIGENGCTLSGGERQRISIARALLKDAPIVLLDEATASLDPENEAQIQAALAELVKGRTVIVIAHRLRTVLDADKIAVLDNGQLVEEGAGPELLASGGLFARLYKLQQESLGWSVKR</sequence>
<organism evidence="11 12">
    <name type="scientific">Termititenax aidoneus</name>
    <dbReference type="NCBI Taxonomy" id="2218524"/>
    <lineage>
        <taxon>Bacteria</taxon>
        <taxon>Bacillati</taxon>
        <taxon>Candidatus Margulisiibacteriota</taxon>
        <taxon>Candidatus Termititenacia</taxon>
        <taxon>Candidatus Termititenacales</taxon>
        <taxon>Candidatus Termititenacaceae</taxon>
        <taxon>Candidatus Termititenax</taxon>
    </lineage>
</organism>
<dbReference type="PROSITE" id="PS00211">
    <property type="entry name" value="ABC_TRANSPORTER_1"/>
    <property type="match status" value="1"/>
</dbReference>
<evidence type="ECO:0000313" key="11">
    <source>
        <dbReference type="EMBL" id="GBR74542.1"/>
    </source>
</evidence>
<feature type="transmembrane region" description="Helical" evidence="8">
    <location>
        <begin position="166"/>
        <end position="182"/>
    </location>
</feature>
<evidence type="ECO:0000256" key="6">
    <source>
        <dbReference type="ARBA" id="ARBA00022989"/>
    </source>
</evidence>
<evidence type="ECO:0000259" key="10">
    <source>
        <dbReference type="PROSITE" id="PS50929"/>
    </source>
</evidence>
<proteinExistence type="predicted"/>
<dbReference type="Gene3D" id="1.20.1560.10">
    <property type="entry name" value="ABC transporter type 1, transmembrane domain"/>
    <property type="match status" value="1"/>
</dbReference>
<keyword evidence="4" id="KW-0547">Nucleotide-binding</keyword>